<dbReference type="InterPro" id="IPR001202">
    <property type="entry name" value="WW_dom"/>
</dbReference>
<keyword evidence="1" id="KW-0175">Coiled coil</keyword>
<dbReference type="PROSITE" id="PS01159">
    <property type="entry name" value="WW_DOMAIN_1"/>
    <property type="match status" value="1"/>
</dbReference>
<dbReference type="CDD" id="cd00201">
    <property type="entry name" value="WW"/>
    <property type="match status" value="2"/>
</dbReference>
<dbReference type="PANTHER" id="PTHR11864:SF0">
    <property type="entry name" value="PRP40 PRE-MRNA PROCESSING FACTOR 40 HOMOLOG A (YEAST)"/>
    <property type="match status" value="1"/>
</dbReference>
<proteinExistence type="predicted"/>
<dbReference type="OrthoDB" id="187617at2759"/>
<accession>A0A9P6WLZ5</accession>
<dbReference type="GO" id="GO:0003723">
    <property type="term" value="F:RNA binding"/>
    <property type="evidence" value="ECO:0007669"/>
    <property type="project" value="TreeGrafter"/>
</dbReference>
<sequence length="515" mass="61244">MWERIKDVSSGRNYFYNDETQVTQWEFPEDVLTQYLNENGWDKAKTDSDGVETTYYFNLDTNESSWDIPDIIMEKLRGVFGNDLSQEEIKGEDIKEINDVNDDIIEVNEEKEKDIKVEEEEKMDHSNSPLESNVPIIIPLVNQLIGLDKLIEEPVDSEMSKEGNPDDLFMEMLNDYKFTSDNKFKDVITKCINDSRYWNIENPIQRVKLFEIYSMKKMDEEYQISKNKFRDRYFKLLNDSNVKYYTRWSTYLKYENNEQDEDICKLNEHIKYDLFKEYTNNLRKTREDLSNQIKEEELSQLETEMMEKVQINSEFTKMVDIFTNKFKHLNKGDILAIFEKVILIREHEQIGIVEQEKKKNYTSARKSREAFLKLLDKMIADKEIVLSSQLKWFQFISLLKDRDEFIELCGFPGSTSIDYYWDLIDGIYLKLEGKKEIVRQILNNSNKKLSELDVESFLNIMKSSKRKGISDLCDDDLKTLFKLSVSLNESSKRSIDEDSNRFTEKRQKILLRKNI</sequence>
<protein>
    <recommendedName>
        <fullName evidence="2">WW domain-containing protein</fullName>
    </recommendedName>
</protein>
<dbReference type="SUPFAM" id="SSF81698">
    <property type="entry name" value="FF domain"/>
    <property type="match status" value="3"/>
</dbReference>
<feature type="domain" description="WW" evidence="2">
    <location>
        <begin position="38"/>
        <end position="71"/>
    </location>
</feature>
<evidence type="ECO:0000313" key="4">
    <source>
        <dbReference type="Proteomes" id="UP000697127"/>
    </source>
</evidence>
<gene>
    <name evidence="3" type="ORF">C6P40_004801</name>
</gene>
<feature type="coiled-coil region" evidence="1">
    <location>
        <begin position="275"/>
        <end position="311"/>
    </location>
</feature>
<dbReference type="InterPro" id="IPR036020">
    <property type="entry name" value="WW_dom_sf"/>
</dbReference>
<dbReference type="SMART" id="SM00456">
    <property type="entry name" value="WW"/>
    <property type="match status" value="2"/>
</dbReference>
<dbReference type="Gene3D" id="1.10.10.440">
    <property type="entry name" value="FF domain"/>
    <property type="match status" value="1"/>
</dbReference>
<comment type="caution">
    <text evidence="3">The sequence shown here is derived from an EMBL/GenBank/DDBJ whole genome shotgun (WGS) entry which is preliminary data.</text>
</comment>
<evidence type="ECO:0000313" key="3">
    <source>
        <dbReference type="EMBL" id="KAG0689595.1"/>
    </source>
</evidence>
<dbReference type="GO" id="GO:0005685">
    <property type="term" value="C:U1 snRNP"/>
    <property type="evidence" value="ECO:0007669"/>
    <property type="project" value="TreeGrafter"/>
</dbReference>
<reference evidence="3" key="1">
    <citation type="submission" date="2020-11" db="EMBL/GenBank/DDBJ databases">
        <title>Kefir isolates.</title>
        <authorList>
            <person name="Marcisauskas S."/>
            <person name="Kim Y."/>
            <person name="Blasche S."/>
        </authorList>
    </citation>
    <scope>NUCLEOTIDE SEQUENCE</scope>
    <source>
        <strain evidence="3">Olga-1</strain>
    </source>
</reference>
<dbReference type="PROSITE" id="PS50020">
    <property type="entry name" value="WW_DOMAIN_2"/>
    <property type="match status" value="2"/>
</dbReference>
<organism evidence="3 4">
    <name type="scientific">Pichia californica</name>
    <dbReference type="NCBI Taxonomy" id="460514"/>
    <lineage>
        <taxon>Eukaryota</taxon>
        <taxon>Fungi</taxon>
        <taxon>Dikarya</taxon>
        <taxon>Ascomycota</taxon>
        <taxon>Saccharomycotina</taxon>
        <taxon>Pichiomycetes</taxon>
        <taxon>Pichiales</taxon>
        <taxon>Pichiaceae</taxon>
        <taxon>Pichia</taxon>
    </lineage>
</organism>
<keyword evidence="4" id="KW-1185">Reference proteome</keyword>
<name>A0A9P6WLZ5_9ASCO</name>
<dbReference type="EMBL" id="PUHW01000071">
    <property type="protein sequence ID" value="KAG0689595.1"/>
    <property type="molecule type" value="Genomic_DNA"/>
</dbReference>
<dbReference type="SUPFAM" id="SSF51045">
    <property type="entry name" value="WW domain"/>
    <property type="match status" value="2"/>
</dbReference>
<evidence type="ECO:0000256" key="1">
    <source>
        <dbReference type="SAM" id="Coils"/>
    </source>
</evidence>
<dbReference type="PANTHER" id="PTHR11864">
    <property type="entry name" value="PRE-MRNA-PROCESSING PROTEIN PRP40"/>
    <property type="match status" value="1"/>
</dbReference>
<dbReference type="GO" id="GO:0071004">
    <property type="term" value="C:U2-type prespliceosome"/>
    <property type="evidence" value="ECO:0007669"/>
    <property type="project" value="TreeGrafter"/>
</dbReference>
<dbReference type="Pfam" id="PF00397">
    <property type="entry name" value="WW"/>
    <property type="match status" value="1"/>
</dbReference>
<feature type="domain" description="WW" evidence="2">
    <location>
        <begin position="1"/>
        <end position="30"/>
    </location>
</feature>
<feature type="coiled-coil region" evidence="1">
    <location>
        <begin position="101"/>
        <end position="128"/>
    </location>
</feature>
<dbReference type="GO" id="GO:0045292">
    <property type="term" value="P:mRNA cis splicing, via spliceosome"/>
    <property type="evidence" value="ECO:0007669"/>
    <property type="project" value="InterPro"/>
</dbReference>
<evidence type="ECO:0000259" key="2">
    <source>
        <dbReference type="PROSITE" id="PS50020"/>
    </source>
</evidence>
<dbReference type="Proteomes" id="UP000697127">
    <property type="component" value="Unassembled WGS sequence"/>
</dbReference>
<dbReference type="InterPro" id="IPR002713">
    <property type="entry name" value="FF_domain"/>
</dbReference>
<dbReference type="InterPro" id="IPR036517">
    <property type="entry name" value="FF_domain_sf"/>
</dbReference>
<dbReference type="Pfam" id="PF01846">
    <property type="entry name" value="FF"/>
    <property type="match status" value="1"/>
</dbReference>
<dbReference type="Gene3D" id="2.20.70.10">
    <property type="match status" value="2"/>
</dbReference>
<dbReference type="InterPro" id="IPR039726">
    <property type="entry name" value="Prp40-like"/>
</dbReference>
<dbReference type="AlphaFoldDB" id="A0A9P6WLZ5"/>